<reference evidence="2 3" key="1">
    <citation type="submission" date="2024-01" db="EMBL/GenBank/DDBJ databases">
        <title>Genome assemblies of Stephania.</title>
        <authorList>
            <person name="Yang L."/>
        </authorList>
    </citation>
    <scope>NUCLEOTIDE SEQUENCE [LARGE SCALE GENOMIC DNA]</scope>
    <source>
        <strain evidence="2">YNDBR</strain>
        <tissue evidence="2">Leaf</tissue>
    </source>
</reference>
<evidence type="ECO:0000256" key="1">
    <source>
        <dbReference type="SAM" id="Phobius"/>
    </source>
</evidence>
<proteinExistence type="predicted"/>
<feature type="transmembrane region" description="Helical" evidence="1">
    <location>
        <begin position="227"/>
        <end position="255"/>
    </location>
</feature>
<feature type="transmembrane region" description="Helical" evidence="1">
    <location>
        <begin position="275"/>
        <end position="298"/>
    </location>
</feature>
<keyword evidence="3" id="KW-1185">Reference proteome</keyword>
<feature type="transmembrane region" description="Helical" evidence="1">
    <location>
        <begin position="195"/>
        <end position="215"/>
    </location>
</feature>
<dbReference type="EMBL" id="JBBNAF010000004">
    <property type="protein sequence ID" value="KAK9150952.1"/>
    <property type="molecule type" value="Genomic_DNA"/>
</dbReference>
<keyword evidence="1" id="KW-0812">Transmembrane</keyword>
<keyword evidence="1" id="KW-1133">Transmembrane helix</keyword>
<keyword evidence="1" id="KW-0472">Membrane</keyword>
<organism evidence="2 3">
    <name type="scientific">Stephania yunnanensis</name>
    <dbReference type="NCBI Taxonomy" id="152371"/>
    <lineage>
        <taxon>Eukaryota</taxon>
        <taxon>Viridiplantae</taxon>
        <taxon>Streptophyta</taxon>
        <taxon>Embryophyta</taxon>
        <taxon>Tracheophyta</taxon>
        <taxon>Spermatophyta</taxon>
        <taxon>Magnoliopsida</taxon>
        <taxon>Ranunculales</taxon>
        <taxon>Menispermaceae</taxon>
        <taxon>Menispermoideae</taxon>
        <taxon>Cissampelideae</taxon>
        <taxon>Stephania</taxon>
    </lineage>
</organism>
<sequence>MISHDDGDRTLELPVLSNPSIVKSNIKLGVFSNSVIQLIVRAEQIVATVDSIFVDSNFTTCIVAESFQSVRSRVIQRVTNCRQTRTTRSIRSSGVQDVDFKTSGNTSFWEDDHTVGESRRSHKARARCFVLSWYPTTSVMCGYSMVQVSTHCFLECTHKMLFVGMVFHVDGKGTYVQIDCNLVALEVFAEMFLTNWWVCGTFWGVDGSVSLVLLLRANLQSDFSHLCATWLLLILACCLDYTLSGYLLLLALVAICGVQRVFDEKALMDIEPRNAFFEILLSYFLGFWLPTLAHAILYELHRRFILGFSKPCVANTNLNFILMGTHGDVLSTSAFYCISWVKGLTLSFDIMSEHLLVPPSAPRLI</sequence>
<dbReference type="Proteomes" id="UP001420932">
    <property type="component" value="Unassembled WGS sequence"/>
</dbReference>
<gene>
    <name evidence="2" type="ORF">Syun_009261</name>
</gene>
<comment type="caution">
    <text evidence="2">The sequence shown here is derived from an EMBL/GenBank/DDBJ whole genome shotgun (WGS) entry which is preliminary data.</text>
</comment>
<evidence type="ECO:0000313" key="3">
    <source>
        <dbReference type="Proteomes" id="UP001420932"/>
    </source>
</evidence>
<accession>A0AAP0PNW0</accession>
<protein>
    <submittedName>
        <fullName evidence="2">Uncharacterized protein</fullName>
    </submittedName>
</protein>
<evidence type="ECO:0000313" key="2">
    <source>
        <dbReference type="EMBL" id="KAK9150952.1"/>
    </source>
</evidence>
<dbReference type="AlphaFoldDB" id="A0AAP0PNW0"/>
<name>A0AAP0PNW0_9MAGN</name>